<dbReference type="OrthoDB" id="6424451at2759"/>
<organism evidence="1 2">
    <name type="scientific">Nitzschia inconspicua</name>
    <dbReference type="NCBI Taxonomy" id="303405"/>
    <lineage>
        <taxon>Eukaryota</taxon>
        <taxon>Sar</taxon>
        <taxon>Stramenopiles</taxon>
        <taxon>Ochrophyta</taxon>
        <taxon>Bacillariophyta</taxon>
        <taxon>Bacillariophyceae</taxon>
        <taxon>Bacillariophycidae</taxon>
        <taxon>Bacillariales</taxon>
        <taxon>Bacillariaceae</taxon>
        <taxon>Nitzschia</taxon>
    </lineage>
</organism>
<dbReference type="EMBL" id="JAGRRH010000023">
    <property type="protein sequence ID" value="KAG7344380.1"/>
    <property type="molecule type" value="Genomic_DNA"/>
</dbReference>
<dbReference type="InterPro" id="IPR006917">
    <property type="entry name" value="SOUL_heme-bd"/>
</dbReference>
<name>A0A9K3PEM0_9STRA</name>
<dbReference type="Proteomes" id="UP000693970">
    <property type="component" value="Unassembled WGS sequence"/>
</dbReference>
<dbReference type="AlphaFoldDB" id="A0A9K3PEM0"/>
<dbReference type="PANTHER" id="PTHR11220">
    <property type="entry name" value="HEME-BINDING PROTEIN-RELATED"/>
    <property type="match status" value="1"/>
</dbReference>
<evidence type="ECO:0000313" key="2">
    <source>
        <dbReference type="Proteomes" id="UP000693970"/>
    </source>
</evidence>
<reference evidence="1" key="2">
    <citation type="submission" date="2021-04" db="EMBL/GenBank/DDBJ databases">
        <authorList>
            <person name="Podell S."/>
        </authorList>
    </citation>
    <scope>NUCLEOTIDE SEQUENCE</scope>
    <source>
        <strain evidence="1">Hildebrandi</strain>
    </source>
</reference>
<comment type="caution">
    <text evidence="1">The sequence shown here is derived from an EMBL/GenBank/DDBJ whole genome shotgun (WGS) entry which is preliminary data.</text>
</comment>
<gene>
    <name evidence="1" type="ORF">IV203_022388</name>
</gene>
<dbReference type="Pfam" id="PF04832">
    <property type="entry name" value="SOUL"/>
    <property type="match status" value="1"/>
</dbReference>
<sequence length="224" mass="24626">MIHVIASKLVATWVGKVLIGGAALLTSVRYAGGFYAYLETEKLERPTYEVIARLADGVEIRRYEPYIIAETEVDASGFEEAGKAGFFPCAEYIFGKNKKRRGGESEKMAMTAPVRLDGGNNKRTKVSFVIGSNYTLKTVPKPLENKVKLRQIPAHTLAVKSFSGPPPKDKRVLKEREKLGTVLAEAGIAVKNDGATLVYGYHDPFITPNILRRNEVAVLVDGRV</sequence>
<keyword evidence="2" id="KW-1185">Reference proteome</keyword>
<protein>
    <submittedName>
        <fullName evidence="1">SOUL heme-binding domain containing protein</fullName>
    </submittedName>
</protein>
<evidence type="ECO:0000313" key="1">
    <source>
        <dbReference type="EMBL" id="KAG7344380.1"/>
    </source>
</evidence>
<reference evidence="1" key="1">
    <citation type="journal article" date="2021" name="Sci. Rep.">
        <title>Diploid genomic architecture of Nitzschia inconspicua, an elite biomass production diatom.</title>
        <authorList>
            <person name="Oliver A."/>
            <person name="Podell S."/>
            <person name="Pinowska A."/>
            <person name="Traller J.C."/>
            <person name="Smith S.R."/>
            <person name="McClure R."/>
            <person name="Beliaev A."/>
            <person name="Bohutskyi P."/>
            <person name="Hill E.A."/>
            <person name="Rabines A."/>
            <person name="Zheng H."/>
            <person name="Allen L.Z."/>
            <person name="Kuo A."/>
            <person name="Grigoriev I.V."/>
            <person name="Allen A.E."/>
            <person name="Hazlebeck D."/>
            <person name="Allen E.E."/>
        </authorList>
    </citation>
    <scope>NUCLEOTIDE SEQUENCE</scope>
    <source>
        <strain evidence="1">Hildebrandi</strain>
    </source>
</reference>
<proteinExistence type="predicted"/>
<accession>A0A9K3PEM0</accession>
<dbReference type="PANTHER" id="PTHR11220:SF58">
    <property type="entry name" value="SOUL HEME-BINDING FAMILY PROTEIN"/>
    <property type="match status" value="1"/>
</dbReference>